<dbReference type="OrthoDB" id="535891at2"/>
<keyword evidence="4" id="KW-1185">Reference proteome</keyword>
<dbReference type="AlphaFoldDB" id="A0A4S4NHP4"/>
<dbReference type="Pfam" id="PF20248">
    <property type="entry name" value="DUF6603"/>
    <property type="match status" value="1"/>
</dbReference>
<organism evidence="3 4">
    <name type="scientific">Neolewinella litorea</name>
    <dbReference type="NCBI Taxonomy" id="2562452"/>
    <lineage>
        <taxon>Bacteria</taxon>
        <taxon>Pseudomonadati</taxon>
        <taxon>Bacteroidota</taxon>
        <taxon>Saprospiria</taxon>
        <taxon>Saprospirales</taxon>
        <taxon>Lewinellaceae</taxon>
        <taxon>Neolewinella</taxon>
    </lineage>
</organism>
<feature type="transmembrane region" description="Helical" evidence="1">
    <location>
        <begin position="553"/>
        <end position="584"/>
    </location>
</feature>
<name>A0A4S4NHP4_9BACT</name>
<dbReference type="EMBL" id="SRSF01000011">
    <property type="protein sequence ID" value="THH35620.1"/>
    <property type="molecule type" value="Genomic_DNA"/>
</dbReference>
<evidence type="ECO:0000313" key="4">
    <source>
        <dbReference type="Proteomes" id="UP000308528"/>
    </source>
</evidence>
<keyword evidence="1" id="KW-0812">Transmembrane</keyword>
<dbReference type="InterPro" id="IPR046538">
    <property type="entry name" value="DUF6603"/>
</dbReference>
<evidence type="ECO:0000313" key="3">
    <source>
        <dbReference type="EMBL" id="THH35620.1"/>
    </source>
</evidence>
<reference evidence="3 4" key="1">
    <citation type="submission" date="2019-04" db="EMBL/GenBank/DDBJ databases">
        <title>Lewinella litorea sp. nov., isolated from a marine sand.</title>
        <authorList>
            <person name="Yoon J.-H."/>
        </authorList>
    </citation>
    <scope>NUCLEOTIDE SEQUENCE [LARGE SCALE GENOMIC DNA]</scope>
    <source>
        <strain evidence="3 4">HSMS-39</strain>
    </source>
</reference>
<dbReference type="RefSeq" id="WP_136460418.1">
    <property type="nucleotide sequence ID" value="NZ_SRSF01000011.1"/>
</dbReference>
<keyword evidence="1" id="KW-1133">Transmembrane helix</keyword>
<gene>
    <name evidence="3" type="ORF">E4021_16160</name>
</gene>
<protein>
    <recommendedName>
        <fullName evidence="2">DUF6603 domain-containing protein</fullName>
    </recommendedName>
</protein>
<keyword evidence="1" id="KW-0472">Membrane</keyword>
<sequence>MAQQDALQSILAEVGHALAPFRTVDSPARATAFFRQLGYEIPPGNFGSGLTELATHTGEIVAAAQRLVATTPGNEEVAAAILDMMGRLSLIIAAAKKLESEIVAGGGGAIPDIDDLPRRLVDFLLLDYLESEKAQLHEALHLIGLIEHDPVAGSGQPVRLINWDRFGMMLSNPSAIFDTVYQWNTAFDDAEFLSRLDKLMRATFLPGGLYDQPESTRTLLGNTSPGLKELRFPLLQAGLTEATYSQFGITFSPAEAQGGKKRGIALLPYLMGAAAFDFAVCERGQLLFSATADIKGVGLVVRPPFEAEGILNLAGGFQAAVEIRQHPNHAPELILIGTGGGTRLAVQGLGITWFTRSVSNQLDVGFEGQIQALRLVIAPGEGDGFLAQLLSGLNVATEAELGFGYSLLSGFYVTGGAKFAIEIPTHVELGPVKILSAKLALLIADEKLRLEAGANFRFDLGPLQATVENIGMGVDMYFRAGNAGPLDLVVGFKPPNGVGLSVDAGVVKGGGYLYFDFENEEYAGALELVFSGFITLKAIGLITTRMPDGSKGFSLLIIITAEFGTGFQLGFGFVLLGVGGLLGLNRTMKLEALAQGIRTGTAQNILFPTDVIANAPRIISDLRTVFPPENGRFLIGPMAKIGWGTPALITLSLGIIIEIPGNIAILGVLKVALPTEAAPLVILQVSFIGAIEFDKKRIWFFATLFGSRVLFFTLEGEMGILMAFGDDANFVLSVGGFHPSFTPPPLPFPSPRRIAFDIANTPTYAIRVEGYFAITSNTVQFGARAELRIGMSNFGVSGHIAFDALFQFSPFYFIITISASVSLKAFGVGLFSIRLNFELSGPEPWRAKGSGSLELLFFSIEADFDITWGEDRRETLQPVSSLELLTTELNKLENWTAELAGANRLLVSLRKMDESEGLVLHPVGVLRFTQRAVPIGISLDKIGAPAVKDYSRFNFASAAGSAWGKVGDPRENFAIAQFQNLSDAEKLSRPSFQQEVSGAELSVAGTTTRTGFMTKRTVRYEQIVIDTNYRRFARRLVGYFGSLFNQFLRGNAVALSPLSRESKRQFDPLEEKLAVLPEGFGVVTTVDNSPVTNLFASEAEAREYLHLRIADNPNAAVMLDVVPEFEVNLN</sequence>
<dbReference type="Proteomes" id="UP000308528">
    <property type="component" value="Unassembled WGS sequence"/>
</dbReference>
<comment type="caution">
    <text evidence="3">The sequence shown here is derived from an EMBL/GenBank/DDBJ whole genome shotgun (WGS) entry which is preliminary data.</text>
</comment>
<feature type="domain" description="DUF6603" evidence="2">
    <location>
        <begin position="426"/>
        <end position="984"/>
    </location>
</feature>
<feature type="transmembrane region" description="Helical" evidence="1">
    <location>
        <begin position="641"/>
        <end position="665"/>
    </location>
</feature>
<evidence type="ECO:0000259" key="2">
    <source>
        <dbReference type="Pfam" id="PF20248"/>
    </source>
</evidence>
<accession>A0A4S4NHP4</accession>
<proteinExistence type="predicted"/>
<evidence type="ECO:0000256" key="1">
    <source>
        <dbReference type="SAM" id="Phobius"/>
    </source>
</evidence>